<evidence type="ECO:0000313" key="1">
    <source>
        <dbReference type="EMBL" id="KFO35133.1"/>
    </source>
</evidence>
<reference evidence="1 2" key="1">
    <citation type="submission" date="2013-11" db="EMBL/GenBank/DDBJ databases">
        <title>The Damaraland mole rat (Fukomys damarensis) genome and evolution of African mole rats.</title>
        <authorList>
            <person name="Gladyshev V.N."/>
            <person name="Fang X."/>
        </authorList>
    </citation>
    <scope>NUCLEOTIDE SEQUENCE [LARGE SCALE GENOMIC DNA]</scope>
    <source>
        <tissue evidence="1">Liver</tissue>
    </source>
</reference>
<sequence length="143" mass="15823">MGCQEDRKAKAIRPSLAACCSQRWLRASVTPEAALGNHIHPSSDYQVHGTPDPSSFCVHSIERHSYGFADMWKNRKYSQENIFVTVGLSTLFKKSKIVDGVVPTTVSIEVRDTASLEPTNTTYLVIFVAAPSMPDSRFNSFPS</sequence>
<keyword evidence="2" id="KW-1185">Reference proteome</keyword>
<name>A0A091DXD5_FUKDA</name>
<accession>A0A091DXD5</accession>
<proteinExistence type="predicted"/>
<gene>
    <name evidence="1" type="ORF">H920_03463</name>
</gene>
<protein>
    <submittedName>
        <fullName evidence="1">Uncharacterized protein</fullName>
    </submittedName>
</protein>
<dbReference type="EMBL" id="KN121883">
    <property type="protein sequence ID" value="KFO35133.1"/>
    <property type="molecule type" value="Genomic_DNA"/>
</dbReference>
<organism evidence="1 2">
    <name type="scientific">Fukomys damarensis</name>
    <name type="common">Damaraland mole rat</name>
    <name type="synonym">Cryptomys damarensis</name>
    <dbReference type="NCBI Taxonomy" id="885580"/>
    <lineage>
        <taxon>Eukaryota</taxon>
        <taxon>Metazoa</taxon>
        <taxon>Chordata</taxon>
        <taxon>Craniata</taxon>
        <taxon>Vertebrata</taxon>
        <taxon>Euteleostomi</taxon>
        <taxon>Mammalia</taxon>
        <taxon>Eutheria</taxon>
        <taxon>Euarchontoglires</taxon>
        <taxon>Glires</taxon>
        <taxon>Rodentia</taxon>
        <taxon>Hystricomorpha</taxon>
        <taxon>Bathyergidae</taxon>
        <taxon>Fukomys</taxon>
    </lineage>
</organism>
<dbReference type="AlphaFoldDB" id="A0A091DXD5"/>
<dbReference type="Proteomes" id="UP000028990">
    <property type="component" value="Unassembled WGS sequence"/>
</dbReference>
<evidence type="ECO:0000313" key="2">
    <source>
        <dbReference type="Proteomes" id="UP000028990"/>
    </source>
</evidence>